<keyword evidence="2 7" id="KW-0732">Signal</keyword>
<dbReference type="Gene3D" id="2.30.230.10">
    <property type="entry name" value="Lipovitellin, beta-sheet shell regions, chain A"/>
    <property type="match status" value="1"/>
</dbReference>
<evidence type="ECO:0000313" key="9">
    <source>
        <dbReference type="EMBL" id="BAM22588.1"/>
    </source>
</evidence>
<evidence type="ECO:0000256" key="2">
    <source>
        <dbReference type="ARBA" id="ARBA00022729"/>
    </source>
</evidence>
<dbReference type="GO" id="GO:0005319">
    <property type="term" value="F:lipid transporter activity"/>
    <property type="evidence" value="ECO:0007669"/>
    <property type="project" value="InterPro"/>
</dbReference>
<dbReference type="PANTHER" id="PTHR23345:SF29">
    <property type="entry name" value="VITELLOGENIN 3, PHOSVITINLESS"/>
    <property type="match status" value="1"/>
</dbReference>
<dbReference type="InterPro" id="IPR015819">
    <property type="entry name" value="Lipid_transp_b-sht_shell"/>
</dbReference>
<dbReference type="SUPFAM" id="SSF56968">
    <property type="entry name" value="Lipovitellin-phosvitin complex, beta-sheet shell regions"/>
    <property type="match status" value="3"/>
</dbReference>
<accession>S6A416</accession>
<dbReference type="GO" id="GO:0071391">
    <property type="term" value="P:cellular response to estrogen stimulus"/>
    <property type="evidence" value="ECO:0007669"/>
    <property type="project" value="TreeGrafter"/>
</dbReference>
<feature type="domain" description="Vitellogenin" evidence="8">
    <location>
        <begin position="24"/>
        <end position="661"/>
    </location>
</feature>
<dbReference type="InterPro" id="IPR015258">
    <property type="entry name" value="Vitellinogen_b-sht_shell"/>
</dbReference>
<keyword evidence="1" id="KW-0597">Phosphoprotein</keyword>
<dbReference type="InterPro" id="IPR001747">
    <property type="entry name" value="Vitellogenin_N"/>
</dbReference>
<feature type="chain" id="PRO_5012497637" evidence="7">
    <location>
        <begin position="16"/>
        <end position="1268"/>
    </location>
</feature>
<name>S6A416_GADCH</name>
<dbReference type="GO" id="GO:0045735">
    <property type="term" value="F:nutrient reservoir activity"/>
    <property type="evidence" value="ECO:0007669"/>
    <property type="project" value="UniProtKB-KW"/>
</dbReference>
<dbReference type="SUPFAM" id="SSF48431">
    <property type="entry name" value="Lipovitellin-phosvitin complex, superhelical domain"/>
    <property type="match status" value="1"/>
</dbReference>
<dbReference type="Gene3D" id="2.20.90.10">
    <property type="entry name" value="Vitellinogen, beta-sheet shell domain"/>
    <property type="match status" value="1"/>
</dbReference>
<dbReference type="GO" id="GO:0032355">
    <property type="term" value="P:response to estradiol"/>
    <property type="evidence" value="ECO:0007669"/>
    <property type="project" value="TreeGrafter"/>
</dbReference>
<evidence type="ECO:0000256" key="3">
    <source>
        <dbReference type="ARBA" id="ARBA00022761"/>
    </source>
</evidence>
<dbReference type="SMART" id="SM00638">
    <property type="entry name" value="LPD_N"/>
    <property type="match status" value="1"/>
</dbReference>
<keyword evidence="4" id="KW-1015">Disulfide bond</keyword>
<dbReference type="InterPro" id="IPR015255">
    <property type="entry name" value="Vitellinogen_open_b-sht"/>
</dbReference>
<evidence type="ECO:0000256" key="4">
    <source>
        <dbReference type="ARBA" id="ARBA00023157"/>
    </source>
</evidence>
<dbReference type="InterPro" id="IPR050733">
    <property type="entry name" value="Vitellogenin/Apolipophorin"/>
</dbReference>
<proteinExistence type="evidence at transcript level"/>
<dbReference type="Gene3D" id="2.20.50.20">
    <property type="entry name" value="Lipovitellin. Chain A, domain 3"/>
    <property type="match status" value="1"/>
</dbReference>
<keyword evidence="5" id="KW-0325">Glycoprotein</keyword>
<dbReference type="Pfam" id="PF09175">
    <property type="entry name" value="Vit_b-sht_shell"/>
    <property type="match status" value="1"/>
</dbReference>
<dbReference type="SMART" id="SM01169">
    <property type="entry name" value="DUF1943"/>
    <property type="match status" value="1"/>
</dbReference>
<dbReference type="PANTHER" id="PTHR23345">
    <property type="entry name" value="VITELLOGENIN-RELATED"/>
    <property type="match status" value="1"/>
</dbReference>
<sequence>MRGWILCCLVALAASQSLRYDLSLEPKKTYEYKYVGLVNFGRGLPHLAESGVRLTCKVKIFSASAQTFMLQVSDVAFEEFNGVPGKSAFVGALKLAARISAQLAKPFMFEYAGGHVGNIQAPAGTSDTMVNIVRGILGFFQLTVKTTQNLYTVEELGLHGLCQSHYAVEENAAKEMIITQVVDITVCKEKAVLYRGMATAVPDQVAKEKGESIMATVKYVHTVKPTAAGGVITKATALEHQHFTPFNVKGGSFKMLATKELVFISVTNTTEALTSGAMEPKGNIVYKFVNDQANIPIMMQNLDNPIPRIVELVKRLAANNIYQVDSESTEDVMRAYQLLRVVPFEGLDTMWKQFAGNAEHRRWFLNLVVEVNDARVLRFLEVRFKAGDLGSIEAWQTLVLAFNHLQVQPELIEMAKGFLTIPFSKSDQFVWHTVVLSYGSLVYKHCAYYTPCPVTAVQPLLDMALDGLARASEADMVLALKALGNAGHPASIKTILRFLPAVAANPVALPARVQSAAVQALRLVAARDPHTVQEIGLGLFLQRDVPAELRMQILVIIFQTKPPMGLVSLLTSHLMEETDLQVASFAYSYLKSSARSTASDNSYFSTTCNMAVKILAPKFGRLSFRFSKAITLDWFSDEFLMGTATEFLMLKDKADIFPAEMTMKGKYYFIGRILQLLEFGIRPEGIKELFGADIPGFTGDLGLTDLQAVLKVIQGWEKLPSDKPLMTFFSRASGQEWFFADFKKEVVQSLIKAFSPTAFKDSPILGIIDDLKKGYSSHMTKAFLIFETRYFQASTLGLPIEISKYYESVNAITANVKAAVSPPVTDHLGQLLTADISLETDGFIGCSKDLWMFHGINTELFQFGTELKTKAPTSIPWKFSAKMNIAEKKFELDFPPCRAPVELVSIKSDVYAVSRNIETPALAKMTPMMPNARDSNDEVVLNGSAIVKSEPQVVFPNLWTPAPKMCAESTVFGLGMCMESKLQRAYYQEEYPLYYFLGYTHLAINIVPVQPIKPVEKIHLEVNAGPGRHPINARQLLETLRRLSKEALDHLGSDSGSSSAEALPQTPRDIVTEILEASPEAVFNVRALAMGGIKPEGFDASLYYTPRAHLEDVQLIVSQTGEAANWKLCTNAVVQKANSLAKAHVRWGAECQSYSMSMQVGTAHQRGTRPALKATLHWAKVPEYMVAMGKSIDRYIPGVALLLAFKEEHLSNHKQEMSASVVASSADSIDVSVRFPKYTVYRQAISTPFAVANFQGTEATGNTTQNHA</sequence>
<dbReference type="Gene3D" id="1.25.10.20">
    <property type="entry name" value="Vitellinogen, superhelical"/>
    <property type="match status" value="1"/>
</dbReference>
<evidence type="ECO:0000256" key="5">
    <source>
        <dbReference type="ARBA" id="ARBA00023180"/>
    </source>
</evidence>
<evidence type="ECO:0000256" key="7">
    <source>
        <dbReference type="SAM" id="SignalP"/>
    </source>
</evidence>
<dbReference type="Pfam" id="PF01347">
    <property type="entry name" value="Vitellogenin_N"/>
    <property type="match status" value="1"/>
</dbReference>
<evidence type="ECO:0000259" key="8">
    <source>
        <dbReference type="PROSITE" id="PS51211"/>
    </source>
</evidence>
<dbReference type="Pfam" id="PF09172">
    <property type="entry name" value="Vit_open_b-sht"/>
    <property type="match status" value="1"/>
</dbReference>
<keyword evidence="3" id="KW-0758">Storage protein</keyword>
<evidence type="ECO:0000256" key="6">
    <source>
        <dbReference type="PROSITE-ProRule" id="PRU00557"/>
    </source>
</evidence>
<dbReference type="AlphaFoldDB" id="S6A416"/>
<dbReference type="InterPro" id="IPR015817">
    <property type="entry name" value="Vitellinogen_open_b-sht_sub1"/>
</dbReference>
<dbReference type="EMBL" id="AB568269">
    <property type="protein sequence ID" value="BAM22588.1"/>
    <property type="molecule type" value="mRNA"/>
</dbReference>
<evidence type="ECO:0000256" key="1">
    <source>
        <dbReference type="ARBA" id="ARBA00022553"/>
    </source>
</evidence>
<protein>
    <submittedName>
        <fullName evidence="9">Phosvitinless vitellogenin</fullName>
    </submittedName>
</protein>
<dbReference type="SMART" id="SM01170">
    <property type="entry name" value="DUF1944"/>
    <property type="match status" value="1"/>
</dbReference>
<gene>
    <name evidence="9" type="primary">PvlVg</name>
</gene>
<dbReference type="InterPro" id="IPR037088">
    <property type="entry name" value="Vitellinogen_b-sht_shell_sf"/>
</dbReference>
<reference evidence="9" key="1">
    <citation type="submission" date="2010-06" db="EMBL/GenBank/DDBJ databases">
        <title>The precursor of major egg yolk protein in teleost.</title>
        <authorList>
            <person name="Matsubara T."/>
            <person name="Sawaguchi S."/>
        </authorList>
    </citation>
    <scope>NUCLEOTIDE SEQUENCE</scope>
</reference>
<dbReference type="InterPro" id="IPR011030">
    <property type="entry name" value="Lipovitellin_superhlx_dom"/>
</dbReference>
<feature type="signal peptide" evidence="7">
    <location>
        <begin position="1"/>
        <end position="15"/>
    </location>
</feature>
<dbReference type="InterPro" id="IPR015816">
    <property type="entry name" value="Vitellinogen_b-sht_N"/>
</dbReference>
<organism evidence="9">
    <name type="scientific">Gadus chalcogrammus</name>
    <name type="common">Alaska pollock</name>
    <name type="synonym">Theragra chalcogramma</name>
    <dbReference type="NCBI Taxonomy" id="1042646"/>
    <lineage>
        <taxon>Eukaryota</taxon>
        <taxon>Metazoa</taxon>
        <taxon>Chordata</taxon>
        <taxon>Craniata</taxon>
        <taxon>Vertebrata</taxon>
        <taxon>Euteleostomi</taxon>
        <taxon>Actinopterygii</taxon>
        <taxon>Neopterygii</taxon>
        <taxon>Teleostei</taxon>
        <taxon>Neoteleostei</taxon>
        <taxon>Acanthomorphata</taxon>
        <taxon>Zeiogadaria</taxon>
        <taxon>Gadariae</taxon>
        <taxon>Gadiformes</taxon>
        <taxon>Gadoidei</taxon>
        <taxon>Gadidae</taxon>
        <taxon>Gadus</taxon>
    </lineage>
</organism>
<comment type="caution">
    <text evidence="6">Lacks conserved residue(s) required for the propagation of feature annotation.</text>
</comment>
<dbReference type="PROSITE" id="PS51211">
    <property type="entry name" value="VITELLOGENIN"/>
    <property type="match status" value="1"/>
</dbReference>
<dbReference type="Gene3D" id="2.20.80.10">
    <property type="entry name" value="Lipovitellin-phosvitin complex, chain A, domain 4"/>
    <property type="match status" value="1"/>
</dbReference>